<name>A0ABN6DAY5_9BURK</name>
<evidence type="ECO:0000256" key="1">
    <source>
        <dbReference type="SAM" id="MobiDB-lite"/>
    </source>
</evidence>
<dbReference type="EMBL" id="AP024238">
    <property type="protein sequence ID" value="BCO28783.1"/>
    <property type="molecule type" value="Genomic_DNA"/>
</dbReference>
<feature type="compositionally biased region" description="Basic residues" evidence="1">
    <location>
        <begin position="239"/>
        <end position="248"/>
    </location>
</feature>
<feature type="region of interest" description="Disordered" evidence="1">
    <location>
        <begin position="229"/>
        <end position="248"/>
    </location>
</feature>
<evidence type="ECO:0000313" key="3">
    <source>
        <dbReference type="Proteomes" id="UP000824366"/>
    </source>
</evidence>
<keyword evidence="3" id="KW-1185">Reference proteome</keyword>
<proteinExistence type="predicted"/>
<evidence type="ECO:0000313" key="2">
    <source>
        <dbReference type="EMBL" id="BCO28783.1"/>
    </source>
</evidence>
<protein>
    <recommendedName>
        <fullName evidence="4">DUF2894 domain-containing protein</fullName>
    </recommendedName>
</protein>
<dbReference type="InterPro" id="IPR021549">
    <property type="entry name" value="DUF2894"/>
</dbReference>
<reference evidence="2 3" key="1">
    <citation type="journal article" date="2021" name="Microbiol. Spectr.">
        <title>A Single Bacterium Capable of Oxidation and Reduction of Iron at Circumneutral pH.</title>
        <authorList>
            <person name="Kato S."/>
            <person name="Ohkuma M."/>
        </authorList>
    </citation>
    <scope>NUCLEOTIDE SEQUENCE [LARGE SCALE GENOMIC DNA]</scope>
    <source>
        <strain evidence="2 3">MIZ03</strain>
    </source>
</reference>
<dbReference type="Pfam" id="PF11445">
    <property type="entry name" value="DUF2894"/>
    <property type="match status" value="1"/>
</dbReference>
<dbReference type="Proteomes" id="UP000824366">
    <property type="component" value="Chromosome"/>
</dbReference>
<gene>
    <name evidence="2" type="ORF">MIZ03_3693</name>
</gene>
<accession>A0ABN6DAY5</accession>
<sequence length="248" mass="27116">MLPTEHSDRPEVTALASMDASVVMAALRQGGAQQFDPVGFYYLETLAQRTHGRQGRVKQLLECKLVQALGVFQARFAQAQSEARRAIDEHIAGHAAPSVADVQHLLEAGDFQAVRQHLAAFKKSQPKASLAELSNYLTQYGAPQEPAGLGPGAGSRGELKTTRYFRNTWSKLSVDKRVTQALEQAPQNAGPMNSHRLVLRSLALMREISPDYLNRFTSYVDTLLCLEQGGQGKPAPARKPARAKVGKK</sequence>
<evidence type="ECO:0008006" key="4">
    <source>
        <dbReference type="Google" id="ProtNLM"/>
    </source>
</evidence>
<organism evidence="2 3">
    <name type="scientific">Rhodoferax lithotrophicus</name>
    <dbReference type="NCBI Taxonomy" id="2798804"/>
    <lineage>
        <taxon>Bacteria</taxon>
        <taxon>Pseudomonadati</taxon>
        <taxon>Pseudomonadota</taxon>
        <taxon>Betaproteobacteria</taxon>
        <taxon>Burkholderiales</taxon>
        <taxon>Comamonadaceae</taxon>
        <taxon>Rhodoferax</taxon>
    </lineage>
</organism>
<dbReference type="RefSeq" id="WP_223904698.1">
    <property type="nucleotide sequence ID" value="NZ_AP024238.1"/>
</dbReference>